<dbReference type="EMBL" id="CM055107">
    <property type="protein sequence ID" value="KAJ7527176.1"/>
    <property type="molecule type" value="Genomic_DNA"/>
</dbReference>
<gene>
    <name evidence="1" type="ORF">O6H91_16G040300</name>
</gene>
<evidence type="ECO:0000313" key="2">
    <source>
        <dbReference type="Proteomes" id="UP001162992"/>
    </source>
</evidence>
<evidence type="ECO:0000313" key="1">
    <source>
        <dbReference type="EMBL" id="KAJ7527176.1"/>
    </source>
</evidence>
<organism evidence="1 2">
    <name type="scientific">Diphasiastrum complanatum</name>
    <name type="common">Issler's clubmoss</name>
    <name type="synonym">Lycopodium complanatum</name>
    <dbReference type="NCBI Taxonomy" id="34168"/>
    <lineage>
        <taxon>Eukaryota</taxon>
        <taxon>Viridiplantae</taxon>
        <taxon>Streptophyta</taxon>
        <taxon>Embryophyta</taxon>
        <taxon>Tracheophyta</taxon>
        <taxon>Lycopodiopsida</taxon>
        <taxon>Lycopodiales</taxon>
        <taxon>Lycopodiaceae</taxon>
        <taxon>Lycopodioideae</taxon>
        <taxon>Diphasiastrum</taxon>
    </lineage>
</organism>
<dbReference type="Proteomes" id="UP001162992">
    <property type="component" value="Chromosome 16"/>
</dbReference>
<proteinExistence type="predicted"/>
<reference evidence="2" key="1">
    <citation type="journal article" date="2024" name="Proc. Natl. Acad. Sci. U.S.A.">
        <title>Extraordinary preservation of gene collinearity over three hundred million years revealed in homosporous lycophytes.</title>
        <authorList>
            <person name="Li C."/>
            <person name="Wickell D."/>
            <person name="Kuo L.Y."/>
            <person name="Chen X."/>
            <person name="Nie B."/>
            <person name="Liao X."/>
            <person name="Peng D."/>
            <person name="Ji J."/>
            <person name="Jenkins J."/>
            <person name="Williams M."/>
            <person name="Shu S."/>
            <person name="Plott C."/>
            <person name="Barry K."/>
            <person name="Rajasekar S."/>
            <person name="Grimwood J."/>
            <person name="Han X."/>
            <person name="Sun S."/>
            <person name="Hou Z."/>
            <person name="He W."/>
            <person name="Dai G."/>
            <person name="Sun C."/>
            <person name="Schmutz J."/>
            <person name="Leebens-Mack J.H."/>
            <person name="Li F.W."/>
            <person name="Wang L."/>
        </authorList>
    </citation>
    <scope>NUCLEOTIDE SEQUENCE [LARGE SCALE GENOMIC DNA]</scope>
    <source>
        <strain evidence="2">cv. PW_Plant_1</strain>
    </source>
</reference>
<comment type="caution">
    <text evidence="1">The sequence shown here is derived from an EMBL/GenBank/DDBJ whole genome shotgun (WGS) entry which is preliminary data.</text>
</comment>
<accession>A0ACC2BBR6</accession>
<sequence>MWLETRDRDTIGLNPSLPEGREATLSHRDVLPHRDVLSHSVLLSQRSSPESLEETLAPSITQRKATIPRAFCAAWAPARGRPSVQGPNSTEGPQAMPSPHHITFPTAVMER</sequence>
<keyword evidence="2" id="KW-1185">Reference proteome</keyword>
<protein>
    <submittedName>
        <fullName evidence="1">Uncharacterized protein</fullName>
    </submittedName>
</protein>
<name>A0ACC2BBR6_DIPCM</name>